<accession>A0A973A8P9</accession>
<reference evidence="5" key="1">
    <citation type="submission" date="2020-05" db="EMBL/GenBank/DDBJ databases">
        <title>Sulfur intermediates as new biogeochemical hubs in an aquatic model microbial ecosystem.</title>
        <authorList>
            <person name="Vigneron A."/>
        </authorList>
    </citation>
    <scope>NUCLEOTIDE SEQUENCE</scope>
    <source>
        <strain evidence="5">Bin.250</strain>
    </source>
</reference>
<evidence type="ECO:0000256" key="1">
    <source>
        <dbReference type="ARBA" id="ARBA00023015"/>
    </source>
</evidence>
<dbReference type="PROSITE" id="PS01117">
    <property type="entry name" value="HTH_MARR_1"/>
    <property type="match status" value="1"/>
</dbReference>
<evidence type="ECO:0000259" key="4">
    <source>
        <dbReference type="SMART" id="SM00347"/>
    </source>
</evidence>
<dbReference type="InterPro" id="IPR023187">
    <property type="entry name" value="Tscrpt_reg_MarR-type_CS"/>
</dbReference>
<comment type="caution">
    <text evidence="5">The sequence shown here is derived from an EMBL/GenBank/DDBJ whole genome shotgun (WGS) entry which is preliminary data.</text>
</comment>
<dbReference type="SMART" id="SM00347">
    <property type="entry name" value="HTH_MARR"/>
    <property type="match status" value="1"/>
</dbReference>
<dbReference type="PANTHER" id="PTHR33164:SF57">
    <property type="entry name" value="MARR-FAMILY TRANSCRIPTIONAL REGULATOR"/>
    <property type="match status" value="1"/>
</dbReference>
<organism evidence="5 6">
    <name type="scientific">SAR86 cluster bacterium</name>
    <dbReference type="NCBI Taxonomy" id="2030880"/>
    <lineage>
        <taxon>Bacteria</taxon>
        <taxon>Pseudomonadati</taxon>
        <taxon>Pseudomonadota</taxon>
        <taxon>Gammaproteobacteria</taxon>
        <taxon>SAR86 cluster</taxon>
    </lineage>
</organism>
<keyword evidence="1" id="KW-0805">Transcription regulation</keyword>
<dbReference type="Proteomes" id="UP000754644">
    <property type="component" value="Unassembled WGS sequence"/>
</dbReference>
<evidence type="ECO:0000313" key="6">
    <source>
        <dbReference type="Proteomes" id="UP000754644"/>
    </source>
</evidence>
<keyword evidence="3" id="KW-0804">Transcription</keyword>
<proteinExistence type="predicted"/>
<evidence type="ECO:0000313" key="5">
    <source>
        <dbReference type="EMBL" id="NQV63991.1"/>
    </source>
</evidence>
<feature type="domain" description="HTH marR-type" evidence="4">
    <location>
        <begin position="42"/>
        <end position="141"/>
    </location>
</feature>
<dbReference type="InterPro" id="IPR000835">
    <property type="entry name" value="HTH_MarR-typ"/>
</dbReference>
<dbReference type="Pfam" id="PF12802">
    <property type="entry name" value="MarR_2"/>
    <property type="match status" value="1"/>
</dbReference>
<evidence type="ECO:0000256" key="2">
    <source>
        <dbReference type="ARBA" id="ARBA00023125"/>
    </source>
</evidence>
<dbReference type="GO" id="GO:0006950">
    <property type="term" value="P:response to stress"/>
    <property type="evidence" value="ECO:0007669"/>
    <property type="project" value="TreeGrafter"/>
</dbReference>
<dbReference type="GO" id="GO:0003700">
    <property type="term" value="F:DNA-binding transcription factor activity"/>
    <property type="evidence" value="ECO:0007669"/>
    <property type="project" value="InterPro"/>
</dbReference>
<name>A0A973A8P9_9GAMM</name>
<keyword evidence="2" id="KW-0238">DNA-binding</keyword>
<gene>
    <name evidence="5" type="ORF">HQ497_01380</name>
</gene>
<dbReference type="SUPFAM" id="SSF46785">
    <property type="entry name" value="Winged helix' DNA-binding domain"/>
    <property type="match status" value="1"/>
</dbReference>
<dbReference type="InterPro" id="IPR039422">
    <property type="entry name" value="MarR/SlyA-like"/>
</dbReference>
<dbReference type="PANTHER" id="PTHR33164">
    <property type="entry name" value="TRANSCRIPTIONAL REGULATOR, MARR FAMILY"/>
    <property type="match status" value="1"/>
</dbReference>
<dbReference type="GO" id="GO:0003677">
    <property type="term" value="F:DNA binding"/>
    <property type="evidence" value="ECO:0007669"/>
    <property type="project" value="UniProtKB-KW"/>
</dbReference>
<dbReference type="InterPro" id="IPR036390">
    <property type="entry name" value="WH_DNA-bd_sf"/>
</dbReference>
<dbReference type="Gene3D" id="1.10.10.10">
    <property type="entry name" value="Winged helix-like DNA-binding domain superfamily/Winged helix DNA-binding domain"/>
    <property type="match status" value="1"/>
</dbReference>
<protein>
    <submittedName>
        <fullName evidence="5">Winged helix-turn-helix transcriptional regulator</fullName>
    </submittedName>
</protein>
<dbReference type="AlphaFoldDB" id="A0A973A8P9"/>
<dbReference type="InterPro" id="IPR036388">
    <property type="entry name" value="WH-like_DNA-bd_sf"/>
</dbReference>
<evidence type="ECO:0000256" key="3">
    <source>
        <dbReference type="ARBA" id="ARBA00023163"/>
    </source>
</evidence>
<sequence>MTTSSDNIDVVDFVEEKYTRLLTRTLIHAFYWMDDGLQNYMLEEAGFSLPRAQSMMMICIGDGICRQSDISKHLRVSKQAIRQSVKELESKGLVVIKPDPQSGRQKVLSFTAKGEQMREIASCGLSGMERILEKRLGSKNMLQLHRVFELDWGAVPSAAELIKELTGE</sequence>
<dbReference type="EMBL" id="JABMOJ010000052">
    <property type="protein sequence ID" value="NQV63991.1"/>
    <property type="molecule type" value="Genomic_DNA"/>
</dbReference>